<dbReference type="EMBL" id="FQVH01000031">
    <property type="protein sequence ID" value="SHF58681.1"/>
    <property type="molecule type" value="Genomic_DNA"/>
</dbReference>
<dbReference type="PANTHER" id="PTHR46383">
    <property type="entry name" value="ASPARTATE AMINOTRANSFERASE"/>
    <property type="match status" value="1"/>
</dbReference>
<dbReference type="Proteomes" id="UP000184088">
    <property type="component" value="Unassembled WGS sequence"/>
</dbReference>
<dbReference type="FunFam" id="3.40.640.10:FF:000033">
    <property type="entry name" value="Aspartate aminotransferase"/>
    <property type="match status" value="1"/>
</dbReference>
<dbReference type="GO" id="GO:0006520">
    <property type="term" value="P:amino acid metabolic process"/>
    <property type="evidence" value="ECO:0007669"/>
    <property type="project" value="InterPro"/>
</dbReference>
<dbReference type="PROSITE" id="PS00105">
    <property type="entry name" value="AA_TRANSFER_CLASS_1"/>
    <property type="match status" value="1"/>
</dbReference>
<protein>
    <recommendedName>
        <fullName evidence="6">Aminotransferase</fullName>
        <ecNumber evidence="6">2.6.1.-</ecNumber>
    </recommendedName>
</protein>
<evidence type="ECO:0000313" key="9">
    <source>
        <dbReference type="Proteomes" id="UP000184088"/>
    </source>
</evidence>
<evidence type="ECO:0000256" key="2">
    <source>
        <dbReference type="ARBA" id="ARBA00007441"/>
    </source>
</evidence>
<feature type="domain" description="Aminotransferase class I/classII large" evidence="7">
    <location>
        <begin position="31"/>
        <end position="389"/>
    </location>
</feature>
<dbReference type="InterPro" id="IPR004839">
    <property type="entry name" value="Aminotransferase_I/II_large"/>
</dbReference>
<evidence type="ECO:0000256" key="3">
    <source>
        <dbReference type="ARBA" id="ARBA00022576"/>
    </source>
</evidence>
<dbReference type="OrthoDB" id="9803354at2"/>
<evidence type="ECO:0000313" key="8">
    <source>
        <dbReference type="EMBL" id="SHF58681.1"/>
    </source>
</evidence>
<gene>
    <name evidence="8" type="ORF">SAMN02746089_02198</name>
</gene>
<dbReference type="InterPro" id="IPR015421">
    <property type="entry name" value="PyrdxlP-dep_Trfase_major"/>
</dbReference>
<evidence type="ECO:0000259" key="7">
    <source>
        <dbReference type="Pfam" id="PF00155"/>
    </source>
</evidence>
<dbReference type="Gene3D" id="3.40.640.10">
    <property type="entry name" value="Type I PLP-dependent aspartate aminotransferase-like (Major domain)"/>
    <property type="match status" value="1"/>
</dbReference>
<keyword evidence="9" id="KW-1185">Reference proteome</keyword>
<keyword evidence="5" id="KW-0663">Pyridoxal phosphate</keyword>
<dbReference type="PANTHER" id="PTHR46383:SF1">
    <property type="entry name" value="ASPARTATE AMINOTRANSFERASE"/>
    <property type="match status" value="1"/>
</dbReference>
<sequence length="395" mass="43885">MLMAERLSRLGTENAFEVLAEVNKLVAAGRHIISFALGEPDFDTPENIKQAGIRAILENKTHYGPSAGIPELREAVAAYISRTRGIDVSPDEVVITPGAKPIIFYTIHALVNPGEEVIYPNPGFPIYESVINFVGAKPVPLPLLEERNFSVDVDYLRSLITDKTKLIILNSPQNPTGGMLSKQDLEAIAEIAIENDIWVLSDEVYSRIVYDGEFYSIASIPGMKERTILLDGFSKTYAMTGWRLGYGVVNAQLAQQIARLETNCESCTATFIQYAGVEALNGPQDAVDRMVREFKERRDLIVEGLNNIKGIRCFKPHGSFYVFPNVTEACRNLGLKDSKALQQYLLYNGNVAVLPRTSFGVKNVGEKEEYLRLSYATSKENIIEGLKRIKETIEG</sequence>
<evidence type="ECO:0000256" key="1">
    <source>
        <dbReference type="ARBA" id="ARBA00001933"/>
    </source>
</evidence>
<dbReference type="EC" id="2.6.1.-" evidence="6"/>
<evidence type="ECO:0000256" key="5">
    <source>
        <dbReference type="ARBA" id="ARBA00022898"/>
    </source>
</evidence>
<proteinExistence type="inferred from homology"/>
<dbReference type="InterPro" id="IPR015422">
    <property type="entry name" value="PyrdxlP-dep_Trfase_small"/>
</dbReference>
<dbReference type="GO" id="GO:0008483">
    <property type="term" value="F:transaminase activity"/>
    <property type="evidence" value="ECO:0007669"/>
    <property type="project" value="UniProtKB-KW"/>
</dbReference>
<dbReference type="GO" id="GO:0030170">
    <property type="term" value="F:pyridoxal phosphate binding"/>
    <property type="evidence" value="ECO:0007669"/>
    <property type="project" value="InterPro"/>
</dbReference>
<evidence type="ECO:0000256" key="4">
    <source>
        <dbReference type="ARBA" id="ARBA00022679"/>
    </source>
</evidence>
<accession>A0A1M5CV80</accession>
<reference evidence="8 9" key="1">
    <citation type="submission" date="2016-11" db="EMBL/GenBank/DDBJ databases">
        <authorList>
            <person name="Jaros S."/>
            <person name="Januszkiewicz K."/>
            <person name="Wedrychowicz H."/>
        </authorList>
    </citation>
    <scope>NUCLEOTIDE SEQUENCE [LARGE SCALE GENOMIC DNA]</scope>
    <source>
        <strain evidence="8 9">DSM 17918</strain>
    </source>
</reference>
<comment type="cofactor">
    <cofactor evidence="1 6">
        <name>pyridoxal 5'-phosphate</name>
        <dbReference type="ChEBI" id="CHEBI:597326"/>
    </cofactor>
</comment>
<dbReference type="Pfam" id="PF00155">
    <property type="entry name" value="Aminotran_1_2"/>
    <property type="match status" value="1"/>
</dbReference>
<dbReference type="InterPro" id="IPR004838">
    <property type="entry name" value="NHTrfase_class1_PyrdxlP-BS"/>
</dbReference>
<dbReference type="InterPro" id="IPR015424">
    <property type="entry name" value="PyrdxlP-dep_Trfase"/>
</dbReference>
<dbReference type="AlphaFoldDB" id="A0A1M5CV80"/>
<dbReference type="STRING" id="1121256.SAMN02746089_02198"/>
<dbReference type="SUPFAM" id="SSF53383">
    <property type="entry name" value="PLP-dependent transferases"/>
    <property type="match status" value="1"/>
</dbReference>
<dbReference type="InterPro" id="IPR050596">
    <property type="entry name" value="AspAT/PAT-like"/>
</dbReference>
<name>A0A1M5CV80_9THEO</name>
<dbReference type="CDD" id="cd00609">
    <property type="entry name" value="AAT_like"/>
    <property type="match status" value="1"/>
</dbReference>
<keyword evidence="3 6" id="KW-0032">Aminotransferase</keyword>
<keyword evidence="4 6" id="KW-0808">Transferase</keyword>
<dbReference type="Gene3D" id="3.90.1150.10">
    <property type="entry name" value="Aspartate Aminotransferase, domain 1"/>
    <property type="match status" value="1"/>
</dbReference>
<comment type="similarity">
    <text evidence="2 6">Belongs to the class-I pyridoxal-phosphate-dependent aminotransferase family.</text>
</comment>
<evidence type="ECO:0000256" key="6">
    <source>
        <dbReference type="RuleBase" id="RU000481"/>
    </source>
</evidence>
<organism evidence="8 9">
    <name type="scientific">Caldanaerobius fijiensis DSM 17918</name>
    <dbReference type="NCBI Taxonomy" id="1121256"/>
    <lineage>
        <taxon>Bacteria</taxon>
        <taxon>Bacillati</taxon>
        <taxon>Bacillota</taxon>
        <taxon>Clostridia</taxon>
        <taxon>Thermoanaerobacterales</taxon>
        <taxon>Thermoanaerobacteraceae</taxon>
        <taxon>Caldanaerobius</taxon>
    </lineage>
</organism>
<dbReference type="RefSeq" id="WP_073345265.1">
    <property type="nucleotide sequence ID" value="NZ_FQVH01000031.1"/>
</dbReference>